<organism evidence="10">
    <name type="scientific">Sedimenticola thiotaurini</name>
    <dbReference type="NCBI Taxonomy" id="1543721"/>
    <lineage>
        <taxon>Bacteria</taxon>
        <taxon>Pseudomonadati</taxon>
        <taxon>Pseudomonadota</taxon>
        <taxon>Gammaproteobacteria</taxon>
        <taxon>Chromatiales</taxon>
        <taxon>Sedimenticolaceae</taxon>
        <taxon>Sedimenticola</taxon>
    </lineage>
</organism>
<dbReference type="PANTHER" id="PTHR32063:SF76">
    <property type="entry name" value="EFFLUX PUMP MEMBRANE TRANSPORTER"/>
    <property type="match status" value="1"/>
</dbReference>
<reference evidence="10" key="1">
    <citation type="journal article" date="2020" name="mSystems">
        <title>Genome- and Community-Level Interaction Insights into Carbon Utilization and Element Cycling Functions of Hydrothermarchaeota in Hydrothermal Sediment.</title>
        <authorList>
            <person name="Zhou Z."/>
            <person name="Liu Y."/>
            <person name="Xu W."/>
            <person name="Pan J."/>
            <person name="Luo Z.H."/>
            <person name="Li M."/>
        </authorList>
    </citation>
    <scope>NUCLEOTIDE SEQUENCE [LARGE SCALE GENOMIC DNA]</scope>
    <source>
        <strain evidence="10">HyVt-443</strain>
    </source>
</reference>
<dbReference type="Gene3D" id="3.30.2090.10">
    <property type="entry name" value="Multidrug efflux transporter AcrB TolC docking domain, DN and DC subdomains"/>
    <property type="match status" value="2"/>
</dbReference>
<evidence type="ECO:0000256" key="9">
    <source>
        <dbReference type="RuleBase" id="RU364070"/>
    </source>
</evidence>
<dbReference type="InterPro" id="IPR001036">
    <property type="entry name" value="Acrflvin-R"/>
</dbReference>
<accession>A0A831W921</accession>
<evidence type="ECO:0000256" key="7">
    <source>
        <dbReference type="ARBA" id="ARBA00022989"/>
    </source>
</evidence>
<feature type="transmembrane region" description="Helical" evidence="9">
    <location>
        <begin position="895"/>
        <end position="917"/>
    </location>
</feature>
<feature type="transmembrane region" description="Helical" evidence="9">
    <location>
        <begin position="537"/>
        <end position="554"/>
    </location>
</feature>
<dbReference type="GO" id="GO:0042910">
    <property type="term" value="F:xenobiotic transmembrane transporter activity"/>
    <property type="evidence" value="ECO:0007669"/>
    <property type="project" value="TreeGrafter"/>
</dbReference>
<dbReference type="InterPro" id="IPR027463">
    <property type="entry name" value="AcrB_DN_DC_subdom"/>
</dbReference>
<feature type="transmembrane region" description="Helical" evidence="9">
    <location>
        <begin position="871"/>
        <end position="888"/>
    </location>
</feature>
<keyword evidence="8 9" id="KW-0472">Membrane</keyword>
<dbReference type="Proteomes" id="UP000886251">
    <property type="component" value="Unassembled WGS sequence"/>
</dbReference>
<feature type="transmembrane region" description="Helical" evidence="9">
    <location>
        <begin position="471"/>
        <end position="498"/>
    </location>
</feature>
<dbReference type="NCBIfam" id="NF000282">
    <property type="entry name" value="RND_permease_1"/>
    <property type="match status" value="1"/>
</dbReference>
<keyword evidence="3 9" id="KW-0813">Transport</keyword>
<feature type="transmembrane region" description="Helical" evidence="9">
    <location>
        <begin position="967"/>
        <end position="992"/>
    </location>
</feature>
<dbReference type="EMBL" id="DRKP01000096">
    <property type="protein sequence ID" value="HEB96455.1"/>
    <property type="molecule type" value="Genomic_DNA"/>
</dbReference>
<evidence type="ECO:0000256" key="1">
    <source>
        <dbReference type="ARBA" id="ARBA00004429"/>
    </source>
</evidence>
<dbReference type="Gene3D" id="3.30.70.1320">
    <property type="entry name" value="Multidrug efflux transporter AcrB pore domain like"/>
    <property type="match status" value="1"/>
</dbReference>
<keyword evidence="7 9" id="KW-1133">Transmembrane helix</keyword>
<keyword evidence="6 9" id="KW-0812">Transmembrane</keyword>
<feature type="transmembrane region" description="Helical" evidence="9">
    <location>
        <begin position="12"/>
        <end position="34"/>
    </location>
</feature>
<dbReference type="Gene3D" id="1.20.1640.10">
    <property type="entry name" value="Multidrug efflux transporter AcrB transmembrane domain"/>
    <property type="match status" value="2"/>
</dbReference>
<name>A0A831W921_9GAMM</name>
<dbReference type="AlphaFoldDB" id="A0A831W921"/>
<dbReference type="FunFam" id="3.30.70.1430:FF:000001">
    <property type="entry name" value="Efflux pump membrane transporter"/>
    <property type="match status" value="1"/>
</dbReference>
<sequence length="1044" mass="112407">MFSAFFIERPKFAFVISIIITIAGLISMVVLPVAQYPELTPPQVQVTASYPGADAETIADTVAGPIESKVNGVEDMIYMSSNSANDGSYTLTVSFAVGSDPDINTVNVQNRVAQATAMLPEEVRRQGVTTTKQSTNMLLVVNLFSPNGTYDTLFLNNYANINVTDSLARIDGVGKATILGVQDYSMRIWLQPDRLASLGLTTDDVTNAIREQNVQVAAGQLGQEPSTHKSQFQYTLRTQGRLSDPEQFGNIIVRVGENASTVRLRDVARIEMGSKSYDAFGLFNGKPAVVLAIYQLPGANAMEVAAAVKEEMEQLSRRFPDDLEYAVAYDTTRFIQASIDEVKETLLIAIALVVLVVFIFIQDWRSTLIPSIAIPVSLVGTFAGMLALGYSINMITLFGLILAIGIVVDDAIIVVENTQRHMAEGLSPKAAARKAMGEISGAVIATTLVLLAVFVPMAFIPGLTGELYRQFAVTISIAVAISSINALTLSPALCATLLKPGSGELSQKGFFGLFNRVFDRATRGYVKWVTALLGRRTLVMLMFAGFVGLTLVLFQRLPGGFVPSEDQAAFMIDIQLPDGAALQRTTAVVKEVEKIVGEQEGVQDVISVVGYSILKHGIASNGALTIVVLKDWSERTGPELQEAVIVEALRGRLNAIASATAFPFQLAPIPGLGNTGGFEFVLQSTAGDTPANMASVLGGLAIAANQAPELNSVFSTFKASVPQIYLDIDRERAKIMGIPLSSIFNTLASETGKNYINDFNKFGKTYQVLAQADAEFRENKEDIYNLFVRNDEGDMVPLRTLMQTRSLLGPDMITRYNIYRAIIVNGSPAAGYSSGQAIAAMERVADASLPPGYIYEWTGQAYQEILAGNKAPIVFGMALVFVFLFLVAQYESWSIPISVLLSVPFAIFGAAAAQSLAGLQNDVYMQVGIVLLMGLATKNAILIVEFAKERREEGMDILEAAITAARLRFRAVLMTAFSFILGVIPLVVAMGAGAASRRSLGTAVFGGMVAATLMVPLLVPLFFAVIQSIRERVKGTPEGQTQAK</sequence>
<evidence type="ECO:0000313" key="10">
    <source>
        <dbReference type="EMBL" id="HEB96455.1"/>
    </source>
</evidence>
<feature type="transmembrane region" description="Helical" evidence="9">
    <location>
        <begin position="1004"/>
        <end position="1026"/>
    </location>
</feature>
<evidence type="ECO:0000256" key="4">
    <source>
        <dbReference type="ARBA" id="ARBA00022475"/>
    </source>
</evidence>
<dbReference type="SUPFAM" id="SSF82714">
    <property type="entry name" value="Multidrug efflux transporter AcrB TolC docking domain, DN and DC subdomains"/>
    <property type="match status" value="2"/>
</dbReference>
<evidence type="ECO:0000256" key="6">
    <source>
        <dbReference type="ARBA" id="ARBA00022692"/>
    </source>
</evidence>
<dbReference type="SUPFAM" id="SSF82693">
    <property type="entry name" value="Multidrug efflux transporter AcrB pore domain, PN1, PN2, PC1 and PC2 subdomains"/>
    <property type="match status" value="3"/>
</dbReference>
<dbReference type="GO" id="GO:0005886">
    <property type="term" value="C:plasma membrane"/>
    <property type="evidence" value="ECO:0007669"/>
    <property type="project" value="UniProtKB-SubCell"/>
</dbReference>
<evidence type="ECO:0000256" key="2">
    <source>
        <dbReference type="ARBA" id="ARBA00010942"/>
    </source>
</evidence>
<feature type="transmembrane region" description="Helical" evidence="9">
    <location>
        <begin position="368"/>
        <end position="388"/>
    </location>
</feature>
<dbReference type="Gene3D" id="3.30.70.1430">
    <property type="entry name" value="Multidrug efflux transporter AcrB pore domain"/>
    <property type="match status" value="2"/>
</dbReference>
<dbReference type="NCBIfam" id="TIGR00915">
    <property type="entry name" value="2A0602"/>
    <property type="match status" value="1"/>
</dbReference>
<dbReference type="GO" id="GO:0015562">
    <property type="term" value="F:efflux transmembrane transporter activity"/>
    <property type="evidence" value="ECO:0007669"/>
    <property type="project" value="InterPro"/>
</dbReference>
<evidence type="ECO:0000256" key="5">
    <source>
        <dbReference type="ARBA" id="ARBA00022519"/>
    </source>
</evidence>
<dbReference type="GO" id="GO:0009636">
    <property type="term" value="P:response to toxic substance"/>
    <property type="evidence" value="ECO:0007669"/>
    <property type="project" value="UniProtKB-ARBA"/>
</dbReference>
<dbReference type="PANTHER" id="PTHR32063">
    <property type="match status" value="1"/>
</dbReference>
<protein>
    <recommendedName>
        <fullName evidence="9">Efflux pump membrane transporter</fullName>
    </recommendedName>
</protein>
<comment type="subcellular location">
    <subcellularLocation>
        <location evidence="1 9">Cell inner membrane</location>
        <topology evidence="1 9">Multi-pass membrane protein</topology>
    </subcellularLocation>
</comment>
<comment type="similarity">
    <text evidence="2 9">Belongs to the resistance-nodulation-cell division (RND) (TC 2.A.6) family.</text>
</comment>
<proteinExistence type="inferred from homology"/>
<gene>
    <name evidence="10" type="ORF">ENI96_08490</name>
</gene>
<feature type="transmembrane region" description="Helical" evidence="9">
    <location>
        <begin position="923"/>
        <end position="946"/>
    </location>
</feature>
<keyword evidence="5 9" id="KW-0997">Cell inner membrane</keyword>
<dbReference type="PRINTS" id="PR00702">
    <property type="entry name" value="ACRIFLAVINRP"/>
</dbReference>
<feature type="transmembrane region" description="Helical" evidence="9">
    <location>
        <begin position="394"/>
        <end position="415"/>
    </location>
</feature>
<dbReference type="FunFam" id="1.20.1640.10:FF:000001">
    <property type="entry name" value="Efflux pump membrane transporter"/>
    <property type="match status" value="1"/>
</dbReference>
<keyword evidence="4" id="KW-1003">Cell membrane</keyword>
<dbReference type="InterPro" id="IPR004764">
    <property type="entry name" value="MdtF-like"/>
</dbReference>
<dbReference type="SUPFAM" id="SSF82866">
    <property type="entry name" value="Multidrug efflux transporter AcrB transmembrane domain"/>
    <property type="match status" value="2"/>
</dbReference>
<dbReference type="Pfam" id="PF00873">
    <property type="entry name" value="ACR_tran"/>
    <property type="match status" value="1"/>
</dbReference>
<evidence type="ECO:0000256" key="3">
    <source>
        <dbReference type="ARBA" id="ARBA00022448"/>
    </source>
</evidence>
<comment type="caution">
    <text evidence="10">The sequence shown here is derived from an EMBL/GenBank/DDBJ whole genome shotgun (WGS) entry which is preliminary data.</text>
</comment>
<feature type="transmembrane region" description="Helical" evidence="9">
    <location>
        <begin position="345"/>
        <end position="361"/>
    </location>
</feature>
<evidence type="ECO:0000256" key="8">
    <source>
        <dbReference type="ARBA" id="ARBA00023136"/>
    </source>
</evidence>
<feature type="transmembrane region" description="Helical" evidence="9">
    <location>
        <begin position="436"/>
        <end position="459"/>
    </location>
</feature>
<dbReference type="Gene3D" id="3.30.70.1440">
    <property type="entry name" value="Multidrug efflux transporter AcrB pore domain"/>
    <property type="match status" value="1"/>
</dbReference>
<dbReference type="FunFam" id="3.30.2090.10:FF:000001">
    <property type="entry name" value="Efflux pump membrane transporter"/>
    <property type="match status" value="1"/>
</dbReference>